<dbReference type="EMBL" id="DYXB01000023">
    <property type="protein sequence ID" value="HJF09527.1"/>
    <property type="molecule type" value="Genomic_DNA"/>
</dbReference>
<reference evidence="1" key="1">
    <citation type="journal article" date="2021" name="PeerJ">
        <title>Extensive microbial diversity within the chicken gut microbiome revealed by metagenomics and culture.</title>
        <authorList>
            <person name="Gilroy R."/>
            <person name="Ravi A."/>
            <person name="Getino M."/>
            <person name="Pursley I."/>
            <person name="Horton D.L."/>
            <person name="Alikhan N.F."/>
            <person name="Baker D."/>
            <person name="Gharbi K."/>
            <person name="Hall N."/>
            <person name="Watson M."/>
            <person name="Adriaenssens E.M."/>
            <person name="Foster-Nyarko E."/>
            <person name="Jarju S."/>
            <person name="Secka A."/>
            <person name="Antonio M."/>
            <person name="Oren A."/>
            <person name="Chaudhuri R.R."/>
            <person name="La Ragione R."/>
            <person name="Hildebrand F."/>
            <person name="Pallen M.J."/>
        </authorList>
    </citation>
    <scope>NUCLEOTIDE SEQUENCE</scope>
    <source>
        <strain evidence="1">CHK194-22301</strain>
    </source>
</reference>
<dbReference type="Pfam" id="PF22398">
    <property type="entry name" value="DUF6978"/>
    <property type="match status" value="1"/>
</dbReference>
<reference evidence="1" key="2">
    <citation type="submission" date="2021-09" db="EMBL/GenBank/DDBJ databases">
        <authorList>
            <person name="Gilroy R."/>
        </authorList>
    </citation>
    <scope>NUCLEOTIDE SEQUENCE</scope>
    <source>
        <strain evidence="1">CHK194-22301</strain>
    </source>
</reference>
<comment type="caution">
    <text evidence="1">The sequence shown here is derived from an EMBL/GenBank/DDBJ whole genome shotgun (WGS) entry which is preliminary data.</text>
</comment>
<evidence type="ECO:0000313" key="2">
    <source>
        <dbReference type="Proteomes" id="UP000784793"/>
    </source>
</evidence>
<gene>
    <name evidence="1" type="ORF">K8V23_01785</name>
</gene>
<dbReference type="AlphaFoldDB" id="A0A921FH00"/>
<organism evidence="1 2">
    <name type="scientific">Lactobacillus crispatus</name>
    <dbReference type="NCBI Taxonomy" id="47770"/>
    <lineage>
        <taxon>Bacteria</taxon>
        <taxon>Bacillati</taxon>
        <taxon>Bacillota</taxon>
        <taxon>Bacilli</taxon>
        <taxon>Lactobacillales</taxon>
        <taxon>Lactobacillaceae</taxon>
        <taxon>Lactobacillus</taxon>
    </lineage>
</organism>
<protein>
    <submittedName>
        <fullName evidence="1">Uncharacterized protein</fullName>
    </submittedName>
</protein>
<proteinExistence type="predicted"/>
<name>A0A921FH00_9LACO</name>
<dbReference type="Proteomes" id="UP000784793">
    <property type="component" value="Unassembled WGS sequence"/>
</dbReference>
<sequence>MDLNNLNENEVRVLINAEKNPTNIMEYQDIINQIHQTLILTSHTYRCSVKDNKRGIVYRFQIHSTPITTRFSVGLMFIENRIHLIRLDFWDDLRHVNNYGTKSELVILGSHAHLNSPAGKYVSKNVIPIGSIDEFKNVKKIKDALDEFISYTHITDNGR</sequence>
<accession>A0A921FH00</accession>
<evidence type="ECO:0000313" key="1">
    <source>
        <dbReference type="EMBL" id="HJF09527.1"/>
    </source>
</evidence>
<dbReference type="InterPro" id="IPR053916">
    <property type="entry name" value="DUF6978"/>
</dbReference>